<feature type="region of interest" description="Disordered" evidence="1">
    <location>
        <begin position="1"/>
        <end position="35"/>
    </location>
</feature>
<feature type="compositionally biased region" description="Basic residues" evidence="1">
    <location>
        <begin position="9"/>
        <end position="27"/>
    </location>
</feature>
<reference evidence="3" key="1">
    <citation type="submission" date="2013-09" db="EMBL/GenBank/DDBJ databases">
        <title>Corchorus olitorius genome sequencing.</title>
        <authorList>
            <person name="Alam M."/>
            <person name="Haque M.S."/>
            <person name="Islam M.S."/>
            <person name="Emdad E.M."/>
            <person name="Islam M.M."/>
            <person name="Ahmed B."/>
            <person name="Halim A."/>
            <person name="Hossen Q.M.M."/>
            <person name="Hossain M.Z."/>
            <person name="Ahmed R."/>
            <person name="Khan M.M."/>
            <person name="Islam R."/>
            <person name="Rashid M.M."/>
            <person name="Khan S.A."/>
            <person name="Rahman M.S."/>
            <person name="Alam M."/>
            <person name="Yahiya A.S."/>
            <person name="Khan M.S."/>
            <person name="Azam M.S."/>
            <person name="Haque T."/>
            <person name="Lashkar M.Z.H."/>
            <person name="Akhand A.I."/>
            <person name="Morshed G."/>
            <person name="Roy S."/>
            <person name="Uddin K.S."/>
            <person name="Rabeya T."/>
            <person name="Hossain A.S."/>
            <person name="Chowdhury A."/>
            <person name="Snigdha A.R."/>
            <person name="Mortoza M.S."/>
            <person name="Matin S.A."/>
            <person name="Hoque S.M.E."/>
            <person name="Islam M.K."/>
            <person name="Roy D.K."/>
            <person name="Haider R."/>
            <person name="Moosa M.M."/>
            <person name="Elias S.M."/>
            <person name="Hasan A.M."/>
            <person name="Jahan S."/>
            <person name="Shafiuddin M."/>
            <person name="Mahmood N."/>
            <person name="Shommy N.S."/>
        </authorList>
    </citation>
    <scope>NUCLEOTIDE SEQUENCE [LARGE SCALE GENOMIC DNA]</scope>
    <source>
        <strain evidence="3">cv. O-4</strain>
    </source>
</reference>
<gene>
    <name evidence="2" type="ORF">COLO4_22107</name>
</gene>
<evidence type="ECO:0000256" key="1">
    <source>
        <dbReference type="SAM" id="MobiDB-lite"/>
    </source>
</evidence>
<sequence length="150" mass="16620">MPSQQGKPSSKKIWKGKTYRGRGRPRKIPNNDSPKLLVNCLQQPTIFTKPRTKRHTLRTKPNQALTSQLIAEDHLRYSCNSEGGSSNIKLTFKLSSAPSSSPPSSNTSISTSTAYSEIVIPGPIPDLDELINDKTLFLGNFFDGFEELEV</sequence>
<dbReference type="Proteomes" id="UP000187203">
    <property type="component" value="Unassembled WGS sequence"/>
</dbReference>
<name>A0A1R3IP67_9ROSI</name>
<dbReference type="AlphaFoldDB" id="A0A1R3IP67"/>
<protein>
    <submittedName>
        <fullName evidence="2">Uncharacterized protein</fullName>
    </submittedName>
</protein>
<accession>A0A1R3IP67</accession>
<evidence type="ECO:0000313" key="3">
    <source>
        <dbReference type="Proteomes" id="UP000187203"/>
    </source>
</evidence>
<keyword evidence="3" id="KW-1185">Reference proteome</keyword>
<comment type="caution">
    <text evidence="2">The sequence shown here is derived from an EMBL/GenBank/DDBJ whole genome shotgun (WGS) entry which is preliminary data.</text>
</comment>
<organism evidence="2 3">
    <name type="scientific">Corchorus olitorius</name>
    <dbReference type="NCBI Taxonomy" id="93759"/>
    <lineage>
        <taxon>Eukaryota</taxon>
        <taxon>Viridiplantae</taxon>
        <taxon>Streptophyta</taxon>
        <taxon>Embryophyta</taxon>
        <taxon>Tracheophyta</taxon>
        <taxon>Spermatophyta</taxon>
        <taxon>Magnoliopsida</taxon>
        <taxon>eudicotyledons</taxon>
        <taxon>Gunneridae</taxon>
        <taxon>Pentapetalae</taxon>
        <taxon>rosids</taxon>
        <taxon>malvids</taxon>
        <taxon>Malvales</taxon>
        <taxon>Malvaceae</taxon>
        <taxon>Grewioideae</taxon>
        <taxon>Apeibeae</taxon>
        <taxon>Corchorus</taxon>
    </lineage>
</organism>
<proteinExistence type="predicted"/>
<evidence type="ECO:0000313" key="2">
    <source>
        <dbReference type="EMBL" id="OMO84353.1"/>
    </source>
</evidence>
<dbReference type="EMBL" id="AWUE01017851">
    <property type="protein sequence ID" value="OMO84353.1"/>
    <property type="molecule type" value="Genomic_DNA"/>
</dbReference>